<organism evidence="2 3">
    <name type="scientific">Nibrella viscosa</name>
    <dbReference type="NCBI Taxonomy" id="1084524"/>
    <lineage>
        <taxon>Bacteria</taxon>
        <taxon>Pseudomonadati</taxon>
        <taxon>Bacteroidota</taxon>
        <taxon>Cytophagia</taxon>
        <taxon>Cytophagales</taxon>
        <taxon>Spirosomataceae</taxon>
        <taxon>Nibrella</taxon>
    </lineage>
</organism>
<proteinExistence type="predicted"/>
<dbReference type="Proteomes" id="UP001500936">
    <property type="component" value="Unassembled WGS sequence"/>
</dbReference>
<dbReference type="Pfam" id="PF07510">
    <property type="entry name" value="GmrSD_C"/>
    <property type="match status" value="1"/>
</dbReference>
<protein>
    <recommendedName>
        <fullName evidence="1">GmrSD restriction endonucleases C-terminal domain-containing protein</fullName>
    </recommendedName>
</protein>
<reference evidence="3" key="1">
    <citation type="journal article" date="2019" name="Int. J. Syst. Evol. Microbiol.">
        <title>The Global Catalogue of Microorganisms (GCM) 10K type strain sequencing project: providing services to taxonomists for standard genome sequencing and annotation.</title>
        <authorList>
            <consortium name="The Broad Institute Genomics Platform"/>
            <consortium name="The Broad Institute Genome Sequencing Center for Infectious Disease"/>
            <person name="Wu L."/>
            <person name="Ma J."/>
        </authorList>
    </citation>
    <scope>NUCLEOTIDE SEQUENCE [LARGE SCALE GENOMIC DNA]</scope>
    <source>
        <strain evidence="3">JCM 17925</strain>
    </source>
</reference>
<keyword evidence="3" id="KW-1185">Reference proteome</keyword>
<evidence type="ECO:0000313" key="2">
    <source>
        <dbReference type="EMBL" id="GAA4396855.1"/>
    </source>
</evidence>
<gene>
    <name evidence="2" type="ORF">GCM10023187_05470</name>
</gene>
<dbReference type="EMBL" id="BAABHB010000001">
    <property type="protein sequence ID" value="GAA4396855.1"/>
    <property type="molecule type" value="Genomic_DNA"/>
</dbReference>
<evidence type="ECO:0000259" key="1">
    <source>
        <dbReference type="Pfam" id="PF07510"/>
    </source>
</evidence>
<feature type="domain" description="GmrSD restriction endonucleases C-terminal" evidence="1">
    <location>
        <begin position="1"/>
        <end position="56"/>
    </location>
</feature>
<name>A0ABP8JWK8_9BACT</name>
<dbReference type="InterPro" id="IPR011089">
    <property type="entry name" value="GmrSD_C"/>
</dbReference>
<sequence>MTLMQAGQNRNLGNAPYAQKRQTFALSEFAITRKVAETYEDWGIAQIIARQRQMAQTTTGIWRVGQLS</sequence>
<dbReference type="RefSeq" id="WP_345263707.1">
    <property type="nucleotide sequence ID" value="NZ_BAABHB010000001.1"/>
</dbReference>
<evidence type="ECO:0000313" key="3">
    <source>
        <dbReference type="Proteomes" id="UP001500936"/>
    </source>
</evidence>
<comment type="caution">
    <text evidence="2">The sequence shown here is derived from an EMBL/GenBank/DDBJ whole genome shotgun (WGS) entry which is preliminary data.</text>
</comment>
<accession>A0ABP8JWK8</accession>